<evidence type="ECO:0000313" key="1">
    <source>
        <dbReference type="EMBL" id="GJD78423.1"/>
    </source>
</evidence>
<name>A0AA37MB31_9HYPH</name>
<comment type="caution">
    <text evidence="1">The sequence shown here is derived from an EMBL/GenBank/DDBJ whole genome shotgun (WGS) entry which is preliminary data.</text>
</comment>
<organism evidence="1 2">
    <name type="scientific">Methylobacterium gregans</name>
    <dbReference type="NCBI Taxonomy" id="374424"/>
    <lineage>
        <taxon>Bacteria</taxon>
        <taxon>Pseudomonadati</taxon>
        <taxon>Pseudomonadota</taxon>
        <taxon>Alphaproteobacteria</taxon>
        <taxon>Hyphomicrobiales</taxon>
        <taxon>Methylobacteriaceae</taxon>
        <taxon>Methylobacterium</taxon>
    </lineage>
</organism>
<keyword evidence="2" id="KW-1185">Reference proteome</keyword>
<dbReference type="Proteomes" id="UP001055108">
    <property type="component" value="Unassembled WGS sequence"/>
</dbReference>
<accession>A0AA37MB31</accession>
<dbReference type="EMBL" id="BPQM01000030">
    <property type="protein sequence ID" value="GJD78423.1"/>
    <property type="molecule type" value="Genomic_DNA"/>
</dbReference>
<gene>
    <name evidence="1" type="ORF">NBEOAGPD_1637</name>
</gene>
<reference evidence="1" key="1">
    <citation type="journal article" date="2016" name="Front. Microbiol.">
        <title>Genome Sequence of the Piezophilic, Mesophilic Sulfate-Reducing Bacterium Desulfovibrio indicus J2T.</title>
        <authorList>
            <person name="Cao J."/>
            <person name="Maignien L."/>
            <person name="Shao Z."/>
            <person name="Alain K."/>
            <person name="Jebbar M."/>
        </authorList>
    </citation>
    <scope>NUCLEOTIDE SEQUENCE</scope>
    <source>
        <strain evidence="1">NBRC 103626</strain>
    </source>
</reference>
<proteinExistence type="predicted"/>
<dbReference type="RefSeq" id="WP_238302127.1">
    <property type="nucleotide sequence ID" value="NZ_BPQM01000030.1"/>
</dbReference>
<dbReference type="AlphaFoldDB" id="A0AA37MB31"/>
<protein>
    <submittedName>
        <fullName evidence="1">Uncharacterized protein</fullName>
    </submittedName>
</protein>
<evidence type="ECO:0000313" key="2">
    <source>
        <dbReference type="Proteomes" id="UP001055108"/>
    </source>
</evidence>
<sequence length="59" mass="6088">MDLQATIRDALLTELLRQSEATDAAPKVSIAEDGSADIHGRVDLDALIMVITGALAGGP</sequence>
<reference evidence="1" key="2">
    <citation type="submission" date="2021-08" db="EMBL/GenBank/DDBJ databases">
        <authorList>
            <person name="Tani A."/>
            <person name="Ola A."/>
            <person name="Ogura Y."/>
            <person name="Katsura K."/>
            <person name="Hayashi T."/>
        </authorList>
    </citation>
    <scope>NUCLEOTIDE SEQUENCE</scope>
    <source>
        <strain evidence="1">NBRC 103626</strain>
    </source>
</reference>